<protein>
    <submittedName>
        <fullName evidence="1">C40 family peptidase</fullName>
    </submittedName>
</protein>
<name>A0ACD4ZHR9_9ACTN</name>
<sequence length="425" mass="44211">MSGRVSLSVCTAALAAATVFAAVPIASASPTPSPAASPSPSASAGPGGPGEPGVTDDAPPRTVAEMLTRLQQLYREAEKATEAYNTTAAELTRQRAETKRVDAELARARSALALSRVNAGRLAREQYQGQSGLSGYLRLLLARDPQSALDETYLLARAARGRAETLNRLTGGEQRARALATASREALARQQALATKQKRQRDMVRSRLQEVEKLLASLSRAQITALTDLERAGTDKAQRELLASGALVEGTAPGAGGPQGAGGPAGTSVRKAPSRAGQAALEYAVEQIGKPYEWGAEGPDSFDCSGLTSRAWARAGLAIPRTSQEQWNELPKVSLRELRPGDLVIYFPGATHVAIYLGDGMVIQAPRPGTNVKVSPIAANPLLGAVRPDPEAGAMDPGAYAPPALPPGALDGSDSGYGEEAAPEV</sequence>
<gene>
    <name evidence="1" type="ORF">OG835_12240</name>
</gene>
<evidence type="ECO:0000313" key="1">
    <source>
        <dbReference type="EMBL" id="WSB97710.1"/>
    </source>
</evidence>
<reference evidence="1" key="1">
    <citation type="submission" date="2022-10" db="EMBL/GenBank/DDBJ databases">
        <title>The complete genomes of actinobacterial strains from the NBC collection.</title>
        <authorList>
            <person name="Joergensen T.S."/>
            <person name="Alvarez Arevalo M."/>
            <person name="Sterndorff E.B."/>
            <person name="Faurdal D."/>
            <person name="Vuksanovic O."/>
            <person name="Mourched A.-S."/>
            <person name="Charusanti P."/>
            <person name="Shaw S."/>
            <person name="Blin K."/>
            <person name="Weber T."/>
        </authorList>
    </citation>
    <scope>NUCLEOTIDE SEQUENCE</scope>
    <source>
        <strain evidence="1">NBC 01771</strain>
    </source>
</reference>
<evidence type="ECO:0000313" key="2">
    <source>
        <dbReference type="Proteomes" id="UP001348369"/>
    </source>
</evidence>
<keyword evidence="2" id="KW-1185">Reference proteome</keyword>
<organism evidence="1 2">
    <name type="scientific">Streptomyces scopuliridis</name>
    <dbReference type="NCBI Taxonomy" id="452529"/>
    <lineage>
        <taxon>Bacteria</taxon>
        <taxon>Bacillati</taxon>
        <taxon>Actinomycetota</taxon>
        <taxon>Actinomycetes</taxon>
        <taxon>Kitasatosporales</taxon>
        <taxon>Streptomycetaceae</taxon>
        <taxon>Streptomyces</taxon>
    </lineage>
</organism>
<proteinExistence type="predicted"/>
<dbReference type="Proteomes" id="UP001348369">
    <property type="component" value="Chromosome"/>
</dbReference>
<accession>A0ACD4ZHR9</accession>
<dbReference type="EMBL" id="CP109109">
    <property type="protein sequence ID" value="WSB97710.1"/>
    <property type="molecule type" value="Genomic_DNA"/>
</dbReference>